<name>A0A0L0BUW2_LUCCU</name>
<proteinExistence type="predicted"/>
<sequence length="94" mass="10917">MQKLETDVRLVILSNIFSRLKELPEVSKETTLDEKTFGNILNTDECLEHIIAEIIFEYSTYSKSRGQKETLIFGQVYNLIHSKTYGTRITRKMG</sequence>
<dbReference type="Proteomes" id="UP000037069">
    <property type="component" value="Unassembled WGS sequence"/>
</dbReference>
<organism evidence="1 2">
    <name type="scientific">Lucilia cuprina</name>
    <name type="common">Green bottle fly</name>
    <name type="synonym">Australian sheep blowfly</name>
    <dbReference type="NCBI Taxonomy" id="7375"/>
    <lineage>
        <taxon>Eukaryota</taxon>
        <taxon>Metazoa</taxon>
        <taxon>Ecdysozoa</taxon>
        <taxon>Arthropoda</taxon>
        <taxon>Hexapoda</taxon>
        <taxon>Insecta</taxon>
        <taxon>Pterygota</taxon>
        <taxon>Neoptera</taxon>
        <taxon>Endopterygota</taxon>
        <taxon>Diptera</taxon>
        <taxon>Brachycera</taxon>
        <taxon>Muscomorpha</taxon>
        <taxon>Oestroidea</taxon>
        <taxon>Calliphoridae</taxon>
        <taxon>Luciliinae</taxon>
        <taxon>Lucilia</taxon>
    </lineage>
</organism>
<comment type="caution">
    <text evidence="1">The sequence shown here is derived from an EMBL/GenBank/DDBJ whole genome shotgun (WGS) entry which is preliminary data.</text>
</comment>
<dbReference type="EMBL" id="JRES01001300">
    <property type="protein sequence ID" value="KNC23822.1"/>
    <property type="molecule type" value="Genomic_DNA"/>
</dbReference>
<protein>
    <submittedName>
        <fullName evidence="1">Uncharacterized protein</fullName>
    </submittedName>
</protein>
<evidence type="ECO:0000313" key="1">
    <source>
        <dbReference type="EMBL" id="KNC23822.1"/>
    </source>
</evidence>
<evidence type="ECO:0000313" key="2">
    <source>
        <dbReference type="Proteomes" id="UP000037069"/>
    </source>
</evidence>
<keyword evidence="2" id="KW-1185">Reference proteome</keyword>
<dbReference type="AlphaFoldDB" id="A0A0L0BUW2"/>
<accession>A0A0L0BUW2</accession>
<gene>
    <name evidence="1" type="ORF">FF38_01285</name>
</gene>
<reference evidence="1 2" key="1">
    <citation type="journal article" date="2015" name="Nat. Commun.">
        <title>Lucilia cuprina genome unlocks parasitic fly biology to underpin future interventions.</title>
        <authorList>
            <person name="Anstead C.A."/>
            <person name="Korhonen P.K."/>
            <person name="Young N.D."/>
            <person name="Hall R.S."/>
            <person name="Jex A.R."/>
            <person name="Murali S.C."/>
            <person name="Hughes D.S."/>
            <person name="Lee S.F."/>
            <person name="Perry T."/>
            <person name="Stroehlein A.J."/>
            <person name="Ansell B.R."/>
            <person name="Breugelmans B."/>
            <person name="Hofmann A."/>
            <person name="Qu J."/>
            <person name="Dugan S."/>
            <person name="Lee S.L."/>
            <person name="Chao H."/>
            <person name="Dinh H."/>
            <person name="Han Y."/>
            <person name="Doddapaneni H.V."/>
            <person name="Worley K.C."/>
            <person name="Muzny D.M."/>
            <person name="Ioannidis P."/>
            <person name="Waterhouse R.M."/>
            <person name="Zdobnov E.M."/>
            <person name="James P.J."/>
            <person name="Bagnall N.H."/>
            <person name="Kotze A.C."/>
            <person name="Gibbs R.A."/>
            <person name="Richards S."/>
            <person name="Batterham P."/>
            <person name="Gasser R.B."/>
        </authorList>
    </citation>
    <scope>NUCLEOTIDE SEQUENCE [LARGE SCALE GENOMIC DNA]</scope>
    <source>
        <strain evidence="1 2">LS</strain>
        <tissue evidence="1">Full body</tissue>
    </source>
</reference>